<gene>
    <name evidence="2" type="ORF">UFOVP116_363</name>
</gene>
<feature type="compositionally biased region" description="Basic and acidic residues" evidence="1">
    <location>
        <begin position="41"/>
        <end position="51"/>
    </location>
</feature>
<evidence type="ECO:0000313" key="2">
    <source>
        <dbReference type="EMBL" id="CAB4130287.1"/>
    </source>
</evidence>
<organism evidence="2">
    <name type="scientific">uncultured Caudovirales phage</name>
    <dbReference type="NCBI Taxonomy" id="2100421"/>
    <lineage>
        <taxon>Viruses</taxon>
        <taxon>Duplodnaviria</taxon>
        <taxon>Heunggongvirae</taxon>
        <taxon>Uroviricota</taxon>
        <taxon>Caudoviricetes</taxon>
        <taxon>Peduoviridae</taxon>
        <taxon>Maltschvirus</taxon>
        <taxon>Maltschvirus maltsch</taxon>
    </lineage>
</organism>
<evidence type="ECO:0000256" key="1">
    <source>
        <dbReference type="SAM" id="MobiDB-lite"/>
    </source>
</evidence>
<feature type="region of interest" description="Disordered" evidence="1">
    <location>
        <begin position="442"/>
        <end position="464"/>
    </location>
</feature>
<accession>A0A6J5LB70</accession>
<protein>
    <submittedName>
        <fullName evidence="2">Uncharacterized protein</fullName>
    </submittedName>
</protein>
<feature type="region of interest" description="Disordered" evidence="1">
    <location>
        <begin position="1"/>
        <end position="72"/>
    </location>
</feature>
<feature type="compositionally biased region" description="Basic and acidic residues" evidence="1">
    <location>
        <begin position="442"/>
        <end position="461"/>
    </location>
</feature>
<name>A0A6J5LB70_9CAUD</name>
<feature type="compositionally biased region" description="Basic and acidic residues" evidence="1">
    <location>
        <begin position="1"/>
        <end position="17"/>
    </location>
</feature>
<proteinExistence type="predicted"/>
<dbReference type="EMBL" id="LR796237">
    <property type="protein sequence ID" value="CAB4130287.1"/>
    <property type="molecule type" value="Genomic_DNA"/>
</dbReference>
<sequence>MKKSIKEGIGKAMDKKQSTLPASTPRNFVAKNAKSSGAGVHADKKKDAKRGIEKHKKGLTSMAEGRESQRHPLEDHEYHKKSNAELIHIAKDAREAAAAMKSHNTTAENKYSDQANDSATVRYWRQKNGMPEWYKKKYGHETTVSESAELEEAQKYTPQQISDAVDEFDNLYLKGSFGTDYRWTDDDLVRFNQLIKITGRNKRSWVRHAKLGEMLDVVTRQLRTLNAKNGKLAAFTGQASTAKDLAHQIALHTNGEYNYRRPRTWTNGYGQKSRDPSDFVKYADSAAFDDAMEWIQSKAKAVHFKDHGSSANVRTGYKIGKFLISAAISTVGPFSDNPQTNHAISVRSVNALTSGTRVVQDITDQQAAAIADIAATKNQNSMESIAAMLAILKGRDELQGIADRSKKDVLKNIIDNSKKIDMRDKAKIDAIINGNGSINAVDGKDAGKSDIHETSEEDKNKQGAMDGHLSEIDYADSLDSSSFDPNKLMQAGKVVGNIEGNDVYELTNGDQTVYILAVDGKASAFVGFEGKTLKNIKNFTQAPGAMRALIGYLVHKKNIPLNISSDEPLTADGLKWIIRLINDPRGLIIKDQNGKDIDPVQLKQEWQSAKKTGSSGTISITITENVDFGNKLRKNENKRSAESLLMPVNFYSVRTTAQRVVEGSENNNPTANKIFFARSNKAPKGWSYDHIGFITQDGKQIQMSGHKGNDVYATNAVTDDPEFPKQNIKIVSLSKPVSVPTTNSVGAENCGTFVANVLQANGIKGIDTQKIYSVFKKPQEQSVVEGNELDKKVDANIEKHKKEKDLMHKYGEKMNIKDLKETDSNVAKLPAQDPQKFKPGNTVKVTLHKDGKTEDAGTAKITRVSDAYAWAKINGETIQVLQKNGKEPVAAKAPYHVFKLAESTLNELSSQTLASYKKKAGADASEADKRGDFKQGDKRFKGIVQATKKQFANDSKESVKENTQGGFSPEMIATLKSRYNSINTIDPAGPTYKQLLKLLESLDQLSLQQLAGAGIKFVSALARNRVKA</sequence>
<reference evidence="2" key="1">
    <citation type="submission" date="2020-04" db="EMBL/GenBank/DDBJ databases">
        <authorList>
            <person name="Chiriac C."/>
            <person name="Salcher M."/>
            <person name="Ghai R."/>
            <person name="Kavagutti S V."/>
        </authorList>
    </citation>
    <scope>NUCLEOTIDE SEQUENCE</scope>
</reference>